<keyword evidence="2" id="KW-1185">Reference proteome</keyword>
<evidence type="ECO:0000313" key="2">
    <source>
        <dbReference type="Proteomes" id="UP000309676"/>
    </source>
</evidence>
<name>A0A5R9GIW5_9BACL</name>
<sequence length="245" mass="27397">MAANEYARRTVLKETVFSQALGKERSLRVFLPPGYNELVSHRVVYCQDGEECFNFGRIATHATRLILDEGFEPFLVVGVDVDMPNRTDEYAPDGSRFGAYSRFFLEELIPFVESRYPVRTGAGDRVLVGDSLGGTVSLHLSLQVPHSIQRVVALSGAFLDSSLSAIESAGAEELSWLRLYQLIGTEETAVATSRGTFDFLEANRRMRTLLEAKGADVRYVEKAGKHIWGFWQDELPEALRWALGE</sequence>
<evidence type="ECO:0000313" key="1">
    <source>
        <dbReference type="EMBL" id="TLS54280.1"/>
    </source>
</evidence>
<dbReference type="PANTHER" id="PTHR48098">
    <property type="entry name" value="ENTEROCHELIN ESTERASE-RELATED"/>
    <property type="match status" value="1"/>
</dbReference>
<dbReference type="OrthoDB" id="9803578at2"/>
<dbReference type="InterPro" id="IPR050583">
    <property type="entry name" value="Mycobacterial_A85_antigen"/>
</dbReference>
<dbReference type="EMBL" id="VCIW01000001">
    <property type="protein sequence ID" value="TLS54280.1"/>
    <property type="molecule type" value="Genomic_DNA"/>
</dbReference>
<gene>
    <name evidence="1" type="ORF">FE782_02750</name>
</gene>
<dbReference type="Pfam" id="PF00756">
    <property type="entry name" value="Esterase"/>
    <property type="match status" value="1"/>
</dbReference>
<dbReference type="RefSeq" id="WP_138192242.1">
    <property type="nucleotide sequence ID" value="NZ_VCIW01000001.1"/>
</dbReference>
<accession>A0A5R9GIW5</accession>
<comment type="caution">
    <text evidence="1">The sequence shown here is derived from an EMBL/GenBank/DDBJ whole genome shotgun (WGS) entry which is preliminary data.</text>
</comment>
<dbReference type="PANTHER" id="PTHR48098:SF3">
    <property type="entry name" value="IRON(III) ENTEROBACTIN ESTERASE"/>
    <property type="match status" value="1"/>
</dbReference>
<dbReference type="Gene3D" id="3.40.50.1820">
    <property type="entry name" value="alpha/beta hydrolase"/>
    <property type="match status" value="1"/>
</dbReference>
<dbReference type="Proteomes" id="UP000309676">
    <property type="component" value="Unassembled WGS sequence"/>
</dbReference>
<proteinExistence type="predicted"/>
<reference evidence="1 2" key="1">
    <citation type="submission" date="2019-05" db="EMBL/GenBank/DDBJ databases">
        <authorList>
            <person name="Narsing Rao M.P."/>
            <person name="Li W.J."/>
        </authorList>
    </citation>
    <scope>NUCLEOTIDE SEQUENCE [LARGE SCALE GENOMIC DNA]</scope>
    <source>
        <strain evidence="1 2">SYSU_K30003</strain>
    </source>
</reference>
<dbReference type="AlphaFoldDB" id="A0A5R9GIW5"/>
<dbReference type="InterPro" id="IPR029058">
    <property type="entry name" value="AB_hydrolase_fold"/>
</dbReference>
<organism evidence="1 2">
    <name type="scientific">Paenibacillus antri</name>
    <dbReference type="NCBI Taxonomy" id="2582848"/>
    <lineage>
        <taxon>Bacteria</taxon>
        <taxon>Bacillati</taxon>
        <taxon>Bacillota</taxon>
        <taxon>Bacilli</taxon>
        <taxon>Bacillales</taxon>
        <taxon>Paenibacillaceae</taxon>
        <taxon>Paenibacillus</taxon>
    </lineage>
</organism>
<dbReference type="InterPro" id="IPR000801">
    <property type="entry name" value="Esterase-like"/>
</dbReference>
<protein>
    <submittedName>
        <fullName evidence="1">Esterase family protein</fullName>
    </submittedName>
</protein>
<dbReference type="SUPFAM" id="SSF53474">
    <property type="entry name" value="alpha/beta-Hydrolases"/>
    <property type="match status" value="1"/>
</dbReference>